<evidence type="ECO:0000256" key="3">
    <source>
        <dbReference type="ARBA" id="ARBA00022692"/>
    </source>
</evidence>
<keyword evidence="12" id="KW-1185">Reference proteome</keyword>
<accession>A0A8S1E784</accession>
<evidence type="ECO:0000256" key="8">
    <source>
        <dbReference type="ARBA" id="ARBA00023224"/>
    </source>
</evidence>
<feature type="transmembrane region" description="Helical" evidence="9">
    <location>
        <begin position="145"/>
        <end position="164"/>
    </location>
</feature>
<evidence type="ECO:0000256" key="1">
    <source>
        <dbReference type="ARBA" id="ARBA00004141"/>
    </source>
</evidence>
<evidence type="ECO:0000313" key="11">
    <source>
        <dbReference type="EMBL" id="CAB3388135.1"/>
    </source>
</evidence>
<dbReference type="EMBL" id="CADEPI010000700">
    <property type="protein sequence ID" value="CAB3388135.1"/>
    <property type="molecule type" value="Genomic_DNA"/>
</dbReference>
<comment type="caution">
    <text evidence="11">The sequence shown here is derived from an EMBL/GenBank/DDBJ whole genome shotgun (WGS) entry which is preliminary data.</text>
</comment>
<evidence type="ECO:0000313" key="12">
    <source>
        <dbReference type="Proteomes" id="UP000494165"/>
    </source>
</evidence>
<keyword evidence="5" id="KW-0297">G-protein coupled receptor</keyword>
<evidence type="ECO:0000259" key="10">
    <source>
        <dbReference type="PROSITE" id="PS50262"/>
    </source>
</evidence>
<dbReference type="OrthoDB" id="5987936at2759"/>
<comment type="subcellular location">
    <subcellularLocation>
        <location evidence="1">Membrane</location>
        <topology evidence="1">Multi-pass membrane protein</topology>
    </subcellularLocation>
</comment>
<dbReference type="InterPro" id="IPR000276">
    <property type="entry name" value="GPCR_Rhodpsn"/>
</dbReference>
<keyword evidence="4 9" id="KW-1133">Transmembrane helix</keyword>
<comment type="similarity">
    <text evidence="2">Belongs to the G-protein coupled receptor 1 family.</text>
</comment>
<evidence type="ECO:0000256" key="6">
    <source>
        <dbReference type="ARBA" id="ARBA00023136"/>
    </source>
</evidence>
<evidence type="ECO:0000256" key="5">
    <source>
        <dbReference type="ARBA" id="ARBA00023040"/>
    </source>
</evidence>
<dbReference type="InterPro" id="IPR017452">
    <property type="entry name" value="GPCR_Rhodpsn_7TM"/>
</dbReference>
<dbReference type="Pfam" id="PF00001">
    <property type="entry name" value="7tm_1"/>
    <property type="match status" value="1"/>
</dbReference>
<sequence length="211" mass="23141">MLPSVFSGHKRTECRGKRVAAIQSQSSSSCCTVLALSAVRTRCRSSPTDQQQLSRRSSPNLSAAMGAEYDNLTYDDNSTANCTNDYCIPDDDYLALMESYIFPTPAEWCLIAFHGLVFIAGLIGNALVCAAVIRNPGMRTVTNYFIVNLAVADFMVLVFCLPPTVLWDVTETWFLGDTLCKGVLYTQVGIQSAIVAYILTNVACLLLETFF</sequence>
<feature type="domain" description="G-protein coupled receptors family 1 profile" evidence="10">
    <location>
        <begin position="124"/>
        <end position="211"/>
    </location>
</feature>
<evidence type="ECO:0000256" key="9">
    <source>
        <dbReference type="SAM" id="Phobius"/>
    </source>
</evidence>
<reference evidence="11 12" key="1">
    <citation type="submission" date="2020-04" db="EMBL/GenBank/DDBJ databases">
        <authorList>
            <person name="Alioto T."/>
            <person name="Alioto T."/>
            <person name="Gomez Garrido J."/>
        </authorList>
    </citation>
    <scope>NUCLEOTIDE SEQUENCE [LARGE SCALE GENOMIC DNA]</scope>
</reference>
<dbReference type="Proteomes" id="UP000494165">
    <property type="component" value="Unassembled WGS sequence"/>
</dbReference>
<dbReference type="SUPFAM" id="SSF81321">
    <property type="entry name" value="Family A G protein-coupled receptor-like"/>
    <property type="match status" value="1"/>
</dbReference>
<dbReference type="PANTHER" id="PTHR45695:SF15">
    <property type="entry name" value="OPSIN RH2"/>
    <property type="match status" value="1"/>
</dbReference>
<feature type="transmembrane region" description="Helical" evidence="9">
    <location>
        <begin position="111"/>
        <end position="133"/>
    </location>
</feature>
<dbReference type="GO" id="GO:0004930">
    <property type="term" value="F:G protein-coupled receptor activity"/>
    <property type="evidence" value="ECO:0007669"/>
    <property type="project" value="UniProtKB-KW"/>
</dbReference>
<evidence type="ECO:0000256" key="4">
    <source>
        <dbReference type="ARBA" id="ARBA00022989"/>
    </source>
</evidence>
<dbReference type="PRINTS" id="PR00237">
    <property type="entry name" value="GPCRRHODOPSN"/>
</dbReference>
<gene>
    <name evidence="11" type="ORF">CLODIP_2_CD11911</name>
</gene>
<evidence type="ECO:0000256" key="7">
    <source>
        <dbReference type="ARBA" id="ARBA00023170"/>
    </source>
</evidence>
<dbReference type="AlphaFoldDB" id="A0A8S1E784"/>
<evidence type="ECO:0000256" key="2">
    <source>
        <dbReference type="ARBA" id="ARBA00010663"/>
    </source>
</evidence>
<dbReference type="GO" id="GO:0005886">
    <property type="term" value="C:plasma membrane"/>
    <property type="evidence" value="ECO:0007669"/>
    <property type="project" value="TreeGrafter"/>
</dbReference>
<proteinExistence type="inferred from homology"/>
<dbReference type="Gene3D" id="1.20.1070.10">
    <property type="entry name" value="Rhodopsin 7-helix transmembrane proteins"/>
    <property type="match status" value="1"/>
</dbReference>
<organism evidence="11 12">
    <name type="scientific">Cloeon dipterum</name>
    <dbReference type="NCBI Taxonomy" id="197152"/>
    <lineage>
        <taxon>Eukaryota</taxon>
        <taxon>Metazoa</taxon>
        <taxon>Ecdysozoa</taxon>
        <taxon>Arthropoda</taxon>
        <taxon>Hexapoda</taxon>
        <taxon>Insecta</taxon>
        <taxon>Pterygota</taxon>
        <taxon>Palaeoptera</taxon>
        <taxon>Ephemeroptera</taxon>
        <taxon>Pisciforma</taxon>
        <taxon>Baetidae</taxon>
        <taxon>Cloeon</taxon>
    </lineage>
</organism>
<feature type="transmembrane region" description="Helical" evidence="9">
    <location>
        <begin position="184"/>
        <end position="207"/>
    </location>
</feature>
<keyword evidence="3 9" id="KW-0812">Transmembrane</keyword>
<dbReference type="PANTHER" id="PTHR45695">
    <property type="entry name" value="LEUCOKININ RECEPTOR-RELATED"/>
    <property type="match status" value="1"/>
</dbReference>
<protein>
    <recommendedName>
        <fullName evidence="10">G-protein coupled receptors family 1 profile domain-containing protein</fullName>
    </recommendedName>
</protein>
<keyword evidence="7" id="KW-0675">Receptor</keyword>
<keyword evidence="8" id="KW-0807">Transducer</keyword>
<name>A0A8S1E784_9INSE</name>
<dbReference type="PROSITE" id="PS50262">
    <property type="entry name" value="G_PROTEIN_RECEP_F1_2"/>
    <property type="match status" value="1"/>
</dbReference>
<keyword evidence="6 9" id="KW-0472">Membrane</keyword>